<keyword evidence="2" id="KW-0285">Flavoprotein</keyword>
<dbReference type="GO" id="GO:0050661">
    <property type="term" value="F:NADP binding"/>
    <property type="evidence" value="ECO:0007669"/>
    <property type="project" value="InterPro"/>
</dbReference>
<dbReference type="SUPFAM" id="SSF51905">
    <property type="entry name" value="FAD/NAD(P)-binding domain"/>
    <property type="match status" value="1"/>
</dbReference>
<proteinExistence type="inferred from homology"/>
<sequence>MSSSLQSNAIGEDEALNSNGTSSDWDYLKKPGFQPRPLRLAICGAGAAGLCLAYKILEAQKNGVLGPVEFVLFEKEGDYTGTWHANRYPGCRCDIPSAAYQFSFAPYADWPDFYSYAGEIKKYFKTFAQKHGIVPFIRLRHKVTAAVYDEASGSWAVTVEDLDTSQTRTEIYDVFAPATGVLNNANRPAIAGMESFTKTPILHTAEWPANFNWETAFKDERVAAIGVGSSGLQIIGTIAPYCKSLDIYARSKVWIVPTIVSLESLKDRDWKGDNFSYSEEERADFAKDPEKLYSHIREVYDKMNTRFEAKRSNSEMQKMSQNIALEHMRKSLDREDLLLKLIPDYAVGCRRLTPGTAFMEALKFPHVELVQDPIKSITPTSILTESGIERPVDRIILATGFDTGFRPQYTFRGRGGIDLRDVWAQKPKAYMSIALAGFPNMFLMGSGPGIPYANGSILPGMEAQADYVVACLSKMQKQDIKTMEVDRDAQDEYNIQQASTVKDLIWSEHCSSWYKGGTVDGEPYALYAGSTLQYRELLSSPRWEDWKFIPLYKNRFAYLGNGESSVEATGGDRAYYFTLENCANALTAGDFRAE</sequence>
<evidence type="ECO:0000313" key="6">
    <source>
        <dbReference type="Proteomes" id="UP000218334"/>
    </source>
</evidence>
<dbReference type="InterPro" id="IPR020946">
    <property type="entry name" value="Flavin_mOase-like"/>
</dbReference>
<dbReference type="Proteomes" id="UP000218334">
    <property type="component" value="Unassembled WGS sequence"/>
</dbReference>
<keyword evidence="3" id="KW-0274">FAD</keyword>
<evidence type="ECO:0000256" key="3">
    <source>
        <dbReference type="ARBA" id="ARBA00022827"/>
    </source>
</evidence>
<gene>
    <name evidence="5" type="ORF">ARMSODRAFT_1084004</name>
</gene>
<evidence type="ECO:0000256" key="2">
    <source>
        <dbReference type="ARBA" id="ARBA00022630"/>
    </source>
</evidence>
<dbReference type="STRING" id="1076256.A0A2H3C4Z4"/>
<name>A0A2H3C4Z4_9AGAR</name>
<keyword evidence="5" id="KW-0503">Monooxygenase</keyword>
<comment type="similarity">
    <text evidence="1">Belongs to the FAD-binding monooxygenase family.</text>
</comment>
<dbReference type="InterPro" id="IPR051209">
    <property type="entry name" value="FAD-bind_Monooxygenase_sf"/>
</dbReference>
<dbReference type="PANTHER" id="PTHR42877:SF7">
    <property type="entry name" value="FLAVIN-BINDING MONOOXYGENASE-RELATED"/>
    <property type="match status" value="1"/>
</dbReference>
<dbReference type="EMBL" id="KZ293426">
    <property type="protein sequence ID" value="PBK70376.1"/>
    <property type="molecule type" value="Genomic_DNA"/>
</dbReference>
<evidence type="ECO:0000256" key="4">
    <source>
        <dbReference type="ARBA" id="ARBA00023002"/>
    </source>
</evidence>
<evidence type="ECO:0000256" key="1">
    <source>
        <dbReference type="ARBA" id="ARBA00010139"/>
    </source>
</evidence>
<dbReference type="GO" id="GO:0050660">
    <property type="term" value="F:flavin adenine dinucleotide binding"/>
    <property type="evidence" value="ECO:0007669"/>
    <property type="project" value="InterPro"/>
</dbReference>
<accession>A0A2H3C4Z4</accession>
<dbReference type="PANTHER" id="PTHR42877">
    <property type="entry name" value="L-ORNITHINE N(5)-MONOOXYGENASE-RELATED"/>
    <property type="match status" value="1"/>
</dbReference>
<keyword evidence="6" id="KW-1185">Reference proteome</keyword>
<evidence type="ECO:0000313" key="5">
    <source>
        <dbReference type="EMBL" id="PBK70376.1"/>
    </source>
</evidence>
<keyword evidence="4" id="KW-0560">Oxidoreductase</keyword>
<dbReference type="InterPro" id="IPR036188">
    <property type="entry name" value="FAD/NAD-bd_sf"/>
</dbReference>
<reference evidence="6" key="1">
    <citation type="journal article" date="2017" name="Nat. Ecol. Evol.">
        <title>Genome expansion and lineage-specific genetic innovations in the forest pathogenic fungi Armillaria.</title>
        <authorList>
            <person name="Sipos G."/>
            <person name="Prasanna A.N."/>
            <person name="Walter M.C."/>
            <person name="O'Connor E."/>
            <person name="Balint B."/>
            <person name="Krizsan K."/>
            <person name="Kiss B."/>
            <person name="Hess J."/>
            <person name="Varga T."/>
            <person name="Slot J."/>
            <person name="Riley R."/>
            <person name="Boka B."/>
            <person name="Rigling D."/>
            <person name="Barry K."/>
            <person name="Lee J."/>
            <person name="Mihaltcheva S."/>
            <person name="LaButti K."/>
            <person name="Lipzen A."/>
            <person name="Waldron R."/>
            <person name="Moloney N.M."/>
            <person name="Sperisen C."/>
            <person name="Kredics L."/>
            <person name="Vagvoelgyi C."/>
            <person name="Patrignani A."/>
            <person name="Fitzpatrick D."/>
            <person name="Nagy I."/>
            <person name="Doyle S."/>
            <person name="Anderson J.B."/>
            <person name="Grigoriev I.V."/>
            <person name="Gueldener U."/>
            <person name="Muensterkoetter M."/>
            <person name="Nagy L.G."/>
        </authorList>
    </citation>
    <scope>NUCLEOTIDE SEQUENCE [LARGE SCALE GENOMIC DNA]</scope>
    <source>
        <strain evidence="6">28-4</strain>
    </source>
</reference>
<organism evidence="5 6">
    <name type="scientific">Armillaria solidipes</name>
    <dbReference type="NCBI Taxonomy" id="1076256"/>
    <lineage>
        <taxon>Eukaryota</taxon>
        <taxon>Fungi</taxon>
        <taxon>Dikarya</taxon>
        <taxon>Basidiomycota</taxon>
        <taxon>Agaricomycotina</taxon>
        <taxon>Agaricomycetes</taxon>
        <taxon>Agaricomycetidae</taxon>
        <taxon>Agaricales</taxon>
        <taxon>Marasmiineae</taxon>
        <taxon>Physalacriaceae</taxon>
        <taxon>Armillaria</taxon>
    </lineage>
</organism>
<protein>
    <submittedName>
        <fullName evidence="5">Cyclohexanone monooxygenase</fullName>
    </submittedName>
</protein>
<dbReference type="Pfam" id="PF00743">
    <property type="entry name" value="FMO-like"/>
    <property type="match status" value="1"/>
</dbReference>
<dbReference type="AlphaFoldDB" id="A0A2H3C4Z4"/>
<dbReference type="GO" id="GO:0004499">
    <property type="term" value="F:N,N-dimethylaniline monooxygenase activity"/>
    <property type="evidence" value="ECO:0007669"/>
    <property type="project" value="InterPro"/>
</dbReference>
<dbReference type="Gene3D" id="3.50.50.60">
    <property type="entry name" value="FAD/NAD(P)-binding domain"/>
    <property type="match status" value="2"/>
</dbReference>